<dbReference type="GO" id="GO:0031499">
    <property type="term" value="C:TRAMP complex"/>
    <property type="evidence" value="ECO:0007669"/>
    <property type="project" value="TreeGrafter"/>
</dbReference>
<dbReference type="EC" id="2.7.7.19" evidence="3"/>
<feature type="region of interest" description="Disordered" evidence="7">
    <location>
        <begin position="502"/>
        <end position="697"/>
    </location>
</feature>
<feature type="compositionally biased region" description="Polar residues" evidence="7">
    <location>
        <begin position="551"/>
        <end position="578"/>
    </location>
</feature>
<evidence type="ECO:0000256" key="1">
    <source>
        <dbReference type="ARBA" id="ARBA00001936"/>
    </source>
</evidence>
<dbReference type="GO" id="GO:0005730">
    <property type="term" value="C:nucleolus"/>
    <property type="evidence" value="ECO:0007669"/>
    <property type="project" value="TreeGrafter"/>
</dbReference>
<name>A0A1S3I2A4_LINAN</name>
<dbReference type="GO" id="GO:0031123">
    <property type="term" value="P:RNA 3'-end processing"/>
    <property type="evidence" value="ECO:0007669"/>
    <property type="project" value="TreeGrafter"/>
</dbReference>
<evidence type="ECO:0000259" key="9">
    <source>
        <dbReference type="Pfam" id="PF22600"/>
    </source>
</evidence>
<feature type="domain" description="Poly(A) RNA polymerase mitochondrial-like central palm" evidence="9">
    <location>
        <begin position="124"/>
        <end position="255"/>
    </location>
</feature>
<dbReference type="STRING" id="7574.A0A1S3I2A4"/>
<dbReference type="GO" id="GO:0046872">
    <property type="term" value="F:metal ion binding"/>
    <property type="evidence" value="ECO:0007669"/>
    <property type="project" value="UniProtKB-KW"/>
</dbReference>
<dbReference type="InterPro" id="IPR002058">
    <property type="entry name" value="PAP_assoc"/>
</dbReference>
<dbReference type="Pfam" id="PF03828">
    <property type="entry name" value="PAP_assoc"/>
    <property type="match status" value="1"/>
</dbReference>
<dbReference type="GO" id="GO:1990817">
    <property type="term" value="F:poly(A) RNA polymerase activity"/>
    <property type="evidence" value="ECO:0007669"/>
    <property type="project" value="UniProtKB-EC"/>
</dbReference>
<evidence type="ECO:0000256" key="5">
    <source>
        <dbReference type="ARBA" id="ARBA00022723"/>
    </source>
</evidence>
<keyword evidence="4" id="KW-0808">Transferase</keyword>
<dbReference type="GeneID" id="106160359"/>
<gene>
    <name evidence="11" type="primary">LOC106160359</name>
</gene>
<dbReference type="InParanoid" id="A0A1S3I2A4"/>
<dbReference type="CDD" id="cd05402">
    <property type="entry name" value="NT_PAP_TUTase"/>
    <property type="match status" value="1"/>
</dbReference>
<feature type="compositionally biased region" description="Low complexity" evidence="7">
    <location>
        <begin position="506"/>
        <end position="536"/>
    </location>
</feature>
<feature type="compositionally biased region" description="Gly residues" evidence="7">
    <location>
        <begin position="647"/>
        <end position="663"/>
    </location>
</feature>
<dbReference type="GO" id="GO:0043634">
    <property type="term" value="P:polyadenylation-dependent ncRNA catabolic process"/>
    <property type="evidence" value="ECO:0007669"/>
    <property type="project" value="TreeGrafter"/>
</dbReference>
<dbReference type="InterPro" id="IPR045862">
    <property type="entry name" value="Trf4-like"/>
</dbReference>
<evidence type="ECO:0000313" key="10">
    <source>
        <dbReference type="Proteomes" id="UP000085678"/>
    </source>
</evidence>
<dbReference type="FunFam" id="3.30.460.10:FF:000006">
    <property type="entry name" value="non-canonical poly(A) RNA polymerase PAPD5"/>
    <property type="match status" value="1"/>
</dbReference>
<feature type="compositionally biased region" description="Low complexity" evidence="7">
    <location>
        <begin position="608"/>
        <end position="617"/>
    </location>
</feature>
<dbReference type="Gene3D" id="3.30.460.10">
    <property type="entry name" value="Beta Polymerase, domain 2"/>
    <property type="match status" value="1"/>
</dbReference>
<protein>
    <recommendedName>
        <fullName evidence="3">polynucleotide adenylyltransferase</fullName>
        <ecNumber evidence="3">2.7.7.19</ecNumber>
    </recommendedName>
</protein>
<comment type="cofactor">
    <cofactor evidence="1">
        <name>Mn(2+)</name>
        <dbReference type="ChEBI" id="CHEBI:29035"/>
    </cofactor>
</comment>
<keyword evidence="10" id="KW-1185">Reference proteome</keyword>
<accession>A0A1S3I2A4</accession>
<dbReference type="RefSeq" id="XP_013392395.1">
    <property type="nucleotide sequence ID" value="XM_013536941.1"/>
</dbReference>
<evidence type="ECO:0000313" key="11">
    <source>
        <dbReference type="RefSeq" id="XP_013392395.1"/>
    </source>
</evidence>
<keyword evidence="6" id="KW-0460">Magnesium</keyword>
<sequence length="697" mass="77589">MDPRIGWSPPEQLGPAHQLWTRLWETHLIKMENLYLNNANPNLEQKTQEYIPLEFNTNNYDQRDHSSSRTNNIKYQDFRTRKKKDNKASTFGLNHSSNTQLLDNGHLTPWIPRGRNYSPGVIGLHEEIIDLYQYMLPRREEHYMRQDVVRRIEKVIKDLWPQAKVEIFGSFRTSFYLPTSDIDLVVLGKWDSLPLWTLEKELLEKNITDKMNIRVLDKASVPIVKLTDIKTDVKVDISFNMVNGVKSAKLIMNYRDQYPTLQYLVMVLKQFLLQRDLNEVFTGGISSYCLILMVVSFLQLHPRIDATSEDANLGVLLIEFFELYGRHFNYLKTGIRIKGGGAYVPKEQIQKEMENGYRPSLLCIEDPLNPGNDIGRSSYGALNVRNAFEYAYLTLSNAALSANSDVFKGQQSLLSRIIRVTDEVVEYRQWIKETYGKAAEDVVIEAASSPSPSPSPSASPSPSHSPNRDGPSKTYASVATQPPARPLVKEQLVRGNLSSLKEVEISDSGSSMCQSSSSPAASSSSSIASDTESDISVESPKSRPPAKSASVTIIRNSSMPTKSDASPSPRHSASQPTLTKKRDISSDSRRRRSASVTSNDSGRGGGRRTSASSSVAAPDTHSETVLPKSATVAHGWTRTFRNQSAMGSGGGNQGNSGTGSGGGKKYKSYAKRRKNSNGQNSQRRDRDNNNPAEGGRR</sequence>
<proteinExistence type="inferred from homology"/>
<dbReference type="KEGG" id="lak:106160359"/>
<dbReference type="Pfam" id="PF22600">
    <property type="entry name" value="MTPAP-like_central"/>
    <property type="match status" value="1"/>
</dbReference>
<dbReference type="AlphaFoldDB" id="A0A1S3I2A4"/>
<feature type="domain" description="PAP-associated" evidence="8">
    <location>
        <begin position="312"/>
        <end position="372"/>
    </location>
</feature>
<evidence type="ECO:0000256" key="4">
    <source>
        <dbReference type="ARBA" id="ARBA00022679"/>
    </source>
</evidence>
<dbReference type="SUPFAM" id="SSF81631">
    <property type="entry name" value="PAP/OAS1 substrate-binding domain"/>
    <property type="match status" value="1"/>
</dbReference>
<reference evidence="11" key="1">
    <citation type="submission" date="2025-08" db="UniProtKB">
        <authorList>
            <consortium name="RefSeq"/>
        </authorList>
    </citation>
    <scope>IDENTIFICATION</scope>
    <source>
        <tissue evidence="11">Gonads</tissue>
    </source>
</reference>
<feature type="compositionally biased region" description="Basic residues" evidence="7">
    <location>
        <begin position="664"/>
        <end position="675"/>
    </location>
</feature>
<dbReference type="Proteomes" id="UP000085678">
    <property type="component" value="Unplaced"/>
</dbReference>
<dbReference type="InterPro" id="IPR043519">
    <property type="entry name" value="NT_sf"/>
</dbReference>
<evidence type="ECO:0000256" key="6">
    <source>
        <dbReference type="ARBA" id="ARBA00022842"/>
    </source>
</evidence>
<feature type="compositionally biased region" description="Basic and acidic residues" evidence="7">
    <location>
        <begin position="682"/>
        <end position="697"/>
    </location>
</feature>
<evidence type="ECO:0000259" key="8">
    <source>
        <dbReference type="Pfam" id="PF03828"/>
    </source>
</evidence>
<feature type="region of interest" description="Disordered" evidence="7">
    <location>
        <begin position="445"/>
        <end position="487"/>
    </location>
</feature>
<keyword evidence="5" id="KW-0479">Metal-binding</keyword>
<dbReference type="Gene3D" id="1.10.1410.10">
    <property type="match status" value="1"/>
</dbReference>
<dbReference type="GO" id="GO:0003729">
    <property type="term" value="F:mRNA binding"/>
    <property type="evidence" value="ECO:0007669"/>
    <property type="project" value="TreeGrafter"/>
</dbReference>
<dbReference type="InterPro" id="IPR054708">
    <property type="entry name" value="MTPAP-like_central"/>
</dbReference>
<dbReference type="PANTHER" id="PTHR23092">
    <property type="entry name" value="POLY(A) RNA POLYMERASE"/>
    <property type="match status" value="1"/>
</dbReference>
<dbReference type="PANTHER" id="PTHR23092:SF15">
    <property type="entry name" value="INACTIVE NON-CANONICAL POLY(A) RNA POLYMERASE PROTEIN TRF4-2-RELATED"/>
    <property type="match status" value="1"/>
</dbReference>
<dbReference type="OrthoDB" id="273917at2759"/>
<comment type="similarity">
    <text evidence="2">Belongs to the DNA polymerase type-B-like family.</text>
</comment>
<dbReference type="SUPFAM" id="SSF81301">
    <property type="entry name" value="Nucleotidyltransferase"/>
    <property type="match status" value="1"/>
</dbReference>
<evidence type="ECO:0000256" key="2">
    <source>
        <dbReference type="ARBA" id="ARBA00008593"/>
    </source>
</evidence>
<organism evidence="10 11">
    <name type="scientific">Lingula anatina</name>
    <name type="common">Brachiopod</name>
    <name type="synonym">Lingula unguis</name>
    <dbReference type="NCBI Taxonomy" id="7574"/>
    <lineage>
        <taxon>Eukaryota</taxon>
        <taxon>Metazoa</taxon>
        <taxon>Spiralia</taxon>
        <taxon>Lophotrochozoa</taxon>
        <taxon>Brachiopoda</taxon>
        <taxon>Linguliformea</taxon>
        <taxon>Lingulata</taxon>
        <taxon>Lingulida</taxon>
        <taxon>Linguloidea</taxon>
        <taxon>Lingulidae</taxon>
        <taxon>Lingula</taxon>
    </lineage>
</organism>
<evidence type="ECO:0000256" key="7">
    <source>
        <dbReference type="SAM" id="MobiDB-lite"/>
    </source>
</evidence>
<dbReference type="FunFam" id="1.10.1410.10:FF:000003">
    <property type="entry name" value="non-canonical poly(A) RNA polymerase PAPD7"/>
    <property type="match status" value="1"/>
</dbReference>
<evidence type="ECO:0000256" key="3">
    <source>
        <dbReference type="ARBA" id="ARBA00012388"/>
    </source>
</evidence>